<sequence length="477" mass="53321">MENIGSDSDSQPSPDQPPVALTPGSETRIDIWQQTGSFPYPDLQVFPTPETHEYSKNELRLIHHLSSISNDLLLKGSTNMTIWAQMMPKFLSIASSYPYVMHALLSFSANHLAWVHRSSETRTLHIQHGSTALRGLHEAIGSFSRTNADAVLAASLLMLWQATDWRSWSSLRAGTQSVLTAMQSWKHESLFADYIAEEELVAGSLLSNISKLPINLSDRVSTLQNIMQALRRIQLALVGHEQELHWLNQLFIYIQRLQSLNPAQTAEEQFSQLYYLRKWLFWVPISLLQRNVGMLTLAHFYATALALEPLFPELGSSFCSAMALTPLEAILSVMDTMQSEHTTQTRPTDTAAFLQFPRQMALSYRSRALQTQQGVSQEPSLVGQETWGYATMGDISPAFTPPSLHYGTSHYSSSAQPPFLEVPSIYQGFNYGTQGWGVPSPGLPAQTYGNQDEHMCEYMSSMGNSRSGFVAPVPIWT</sequence>
<evidence type="ECO:0000313" key="1">
    <source>
        <dbReference type="EMBL" id="KAK3717054.1"/>
    </source>
</evidence>
<accession>A0ACC3NHU3</accession>
<protein>
    <submittedName>
        <fullName evidence="1">Uncharacterized protein</fullName>
    </submittedName>
</protein>
<comment type="caution">
    <text evidence="1">The sequence shown here is derived from an EMBL/GenBank/DDBJ whole genome shotgun (WGS) entry which is preliminary data.</text>
</comment>
<evidence type="ECO:0000313" key="2">
    <source>
        <dbReference type="Proteomes" id="UP001281147"/>
    </source>
</evidence>
<dbReference type="EMBL" id="JAUTXU010000039">
    <property type="protein sequence ID" value="KAK3717054.1"/>
    <property type="molecule type" value="Genomic_DNA"/>
</dbReference>
<keyword evidence="2" id="KW-1185">Reference proteome</keyword>
<name>A0ACC3NHU3_9PEZI</name>
<gene>
    <name evidence="1" type="ORF">LTR37_006109</name>
</gene>
<proteinExistence type="predicted"/>
<reference evidence="1" key="1">
    <citation type="submission" date="2023-07" db="EMBL/GenBank/DDBJ databases">
        <title>Black Yeasts Isolated from many extreme environments.</title>
        <authorList>
            <person name="Coleine C."/>
            <person name="Stajich J.E."/>
            <person name="Selbmann L."/>
        </authorList>
    </citation>
    <scope>NUCLEOTIDE SEQUENCE</scope>
    <source>
        <strain evidence="1">CCFEE 5714</strain>
    </source>
</reference>
<organism evidence="1 2">
    <name type="scientific">Vermiconidia calcicola</name>
    <dbReference type="NCBI Taxonomy" id="1690605"/>
    <lineage>
        <taxon>Eukaryota</taxon>
        <taxon>Fungi</taxon>
        <taxon>Dikarya</taxon>
        <taxon>Ascomycota</taxon>
        <taxon>Pezizomycotina</taxon>
        <taxon>Dothideomycetes</taxon>
        <taxon>Dothideomycetidae</taxon>
        <taxon>Mycosphaerellales</taxon>
        <taxon>Extremaceae</taxon>
        <taxon>Vermiconidia</taxon>
    </lineage>
</organism>
<dbReference type="Proteomes" id="UP001281147">
    <property type="component" value="Unassembled WGS sequence"/>
</dbReference>